<organism evidence="2 3">
    <name type="scientific">Helicobacter suis HS5</name>
    <dbReference type="NCBI Taxonomy" id="710394"/>
    <lineage>
        <taxon>Bacteria</taxon>
        <taxon>Pseudomonadati</taxon>
        <taxon>Campylobacterota</taxon>
        <taxon>Epsilonproteobacteria</taxon>
        <taxon>Campylobacterales</taxon>
        <taxon>Helicobacteraceae</taxon>
        <taxon>Helicobacter</taxon>
    </lineage>
</organism>
<feature type="transmembrane region" description="Helical" evidence="1">
    <location>
        <begin position="64"/>
        <end position="80"/>
    </location>
</feature>
<sequence>MPKKIIKNRCRVKKKIKRKRQSRLKTSTLIFSLKSRLTLSRYGIFLWLLRKRALISKKIGVRHFIGYILGFLVFLLGLQAEEEPKAKVVYLKVLNLQELSSKPVYVGQSVSVQYSLLLFPQAKFLGAELSKIPDSKQLKRLNFTPTWKALGNDTFSATYIYKVTGTQAIIPELKVSAFVKDQGYVDSSSAPSIPLQVVDLSLHPNYVGVVARDFKIIGYKVKEYDSTHNILVFEIESKGANLEDFKIAGSIKQGFESTHFGIDHSSGVYYCILPKNMQALSFNYFSLQEEQFKELHFSLIPIDESVSTQSNLKPKNNLLLFSNLLLIFLLLVMLVLCFLTSYKKTTLSFAVILLGVLLFNIFSTYRNGLLKARSEIKILPTENSTLLATPQQVLHVKIIGSHAKYYKIMTNDEKIGWVKKEDVE</sequence>
<feature type="transmembrane region" description="Helical" evidence="1">
    <location>
        <begin position="347"/>
        <end position="365"/>
    </location>
</feature>
<evidence type="ECO:0008006" key="4">
    <source>
        <dbReference type="Google" id="ProtNLM"/>
    </source>
</evidence>
<dbReference type="EMBL" id="ADHO01000114">
    <property type="protein sequence ID" value="EFX41930.1"/>
    <property type="molecule type" value="Genomic_DNA"/>
</dbReference>
<protein>
    <recommendedName>
        <fullName evidence="4">Periplasmic protein</fullName>
    </recommendedName>
</protein>
<dbReference type="AlphaFoldDB" id="E7G3X0"/>
<proteinExistence type="predicted"/>
<keyword evidence="1" id="KW-0472">Membrane</keyword>
<keyword evidence="1" id="KW-1133">Transmembrane helix</keyword>
<reference evidence="2 3" key="1">
    <citation type="journal article" date="2011" name="Vet. Res.">
        <title>Genome sequence of Helicobacter suis supports its role in gastric pathology.</title>
        <authorList>
            <person name="Vermoote M."/>
            <person name="Vandekerckhove T.T."/>
            <person name="Flahou B."/>
            <person name="Pasmans F."/>
            <person name="Smet A."/>
            <person name="De Groote D."/>
            <person name="Van Criekinge W."/>
            <person name="Ducatelle R."/>
            <person name="Haesebrouck F."/>
        </authorList>
    </citation>
    <scope>NUCLEOTIDE SEQUENCE [LARGE SCALE GENOMIC DNA]</scope>
    <source>
        <strain evidence="2 3">HS5</strain>
    </source>
</reference>
<gene>
    <name evidence="2" type="ORF">HSUHS5_0657</name>
</gene>
<feature type="transmembrane region" description="Helical" evidence="1">
    <location>
        <begin position="318"/>
        <end position="341"/>
    </location>
</feature>
<evidence type="ECO:0000256" key="1">
    <source>
        <dbReference type="SAM" id="Phobius"/>
    </source>
</evidence>
<accession>E7G3X0</accession>
<evidence type="ECO:0000313" key="3">
    <source>
        <dbReference type="Proteomes" id="UP000054093"/>
    </source>
</evidence>
<dbReference type="Proteomes" id="UP000054093">
    <property type="component" value="Unassembled WGS sequence"/>
</dbReference>
<evidence type="ECO:0000313" key="2">
    <source>
        <dbReference type="EMBL" id="EFX41930.1"/>
    </source>
</evidence>
<comment type="caution">
    <text evidence="2">The sequence shown here is derived from an EMBL/GenBank/DDBJ whole genome shotgun (WGS) entry which is preliminary data.</text>
</comment>
<name>E7G3X0_9HELI</name>
<keyword evidence="1" id="KW-0812">Transmembrane</keyword>